<comment type="caution">
    <text evidence="1">The sequence shown here is derived from an EMBL/GenBank/DDBJ whole genome shotgun (WGS) entry which is preliminary data.</text>
</comment>
<proteinExistence type="predicted"/>
<dbReference type="RefSeq" id="WP_066763657.1">
    <property type="nucleotide sequence ID" value="NZ_BMIO01000008.1"/>
</dbReference>
<accession>A0A917DM53</accession>
<sequence>MDVKFVLDFDGVLFNSAYEAYSVAEKCTKGREGFRQDIEYEEFLEFRKVVTDAWQYNRLYSVTRYTQPAAVPMIKPIDEDWDFAKAFFAAREEIMADPEWPKVMPVYDFFLRLKPLLVENRDKFAILSTRNVKSIREALAFHDADVVPVFGQEDIRMHGSKLAVAQSQGWCEKGRYIVVYLDDMNSHLEPFEGQVHLPLHADWGYDDNTPGSLTANQVMTIFTSLLALTKEKHDEKA</sequence>
<dbReference type="SUPFAM" id="SSF56784">
    <property type="entry name" value="HAD-like"/>
    <property type="match status" value="1"/>
</dbReference>
<evidence type="ECO:0000313" key="2">
    <source>
        <dbReference type="Proteomes" id="UP000598997"/>
    </source>
</evidence>
<dbReference type="EMBL" id="BMIO01000008">
    <property type="protein sequence ID" value="GGD50536.1"/>
    <property type="molecule type" value="Genomic_DNA"/>
</dbReference>
<organism evidence="1 2">
    <name type="scientific">Croceicoccus pelagius</name>
    <dbReference type="NCBI Taxonomy" id="1703341"/>
    <lineage>
        <taxon>Bacteria</taxon>
        <taxon>Pseudomonadati</taxon>
        <taxon>Pseudomonadota</taxon>
        <taxon>Alphaproteobacteria</taxon>
        <taxon>Sphingomonadales</taxon>
        <taxon>Erythrobacteraceae</taxon>
        <taxon>Croceicoccus</taxon>
    </lineage>
</organism>
<dbReference type="AlphaFoldDB" id="A0A917DM53"/>
<name>A0A917DM53_9SPHN</name>
<keyword evidence="2" id="KW-1185">Reference proteome</keyword>
<evidence type="ECO:0008006" key="3">
    <source>
        <dbReference type="Google" id="ProtNLM"/>
    </source>
</evidence>
<gene>
    <name evidence="1" type="ORF">GCM10010989_25920</name>
</gene>
<reference evidence="1 2" key="1">
    <citation type="journal article" date="2014" name="Int. J. Syst. Evol. Microbiol.">
        <title>Complete genome sequence of Corynebacterium casei LMG S-19264T (=DSM 44701T), isolated from a smear-ripened cheese.</title>
        <authorList>
            <consortium name="US DOE Joint Genome Institute (JGI-PGF)"/>
            <person name="Walter F."/>
            <person name="Albersmeier A."/>
            <person name="Kalinowski J."/>
            <person name="Ruckert C."/>
        </authorList>
    </citation>
    <scope>NUCLEOTIDE SEQUENCE [LARGE SCALE GENOMIC DNA]</scope>
    <source>
        <strain evidence="1 2">CGMCC 1.15358</strain>
    </source>
</reference>
<dbReference type="InterPro" id="IPR036412">
    <property type="entry name" value="HAD-like_sf"/>
</dbReference>
<evidence type="ECO:0000313" key="1">
    <source>
        <dbReference type="EMBL" id="GGD50536.1"/>
    </source>
</evidence>
<dbReference type="Proteomes" id="UP000598997">
    <property type="component" value="Unassembled WGS sequence"/>
</dbReference>
<protein>
    <recommendedName>
        <fullName evidence="3">Haloacid dehalogenase</fullName>
    </recommendedName>
</protein>
<dbReference type="OrthoDB" id="7498635at2"/>